<proteinExistence type="predicted"/>
<feature type="transmembrane region" description="Helical" evidence="1">
    <location>
        <begin position="145"/>
        <end position="163"/>
    </location>
</feature>
<feature type="transmembrane region" description="Helical" evidence="1">
    <location>
        <begin position="58"/>
        <end position="76"/>
    </location>
</feature>
<keyword evidence="1" id="KW-0812">Transmembrane</keyword>
<feature type="transmembrane region" description="Helical" evidence="1">
    <location>
        <begin position="96"/>
        <end position="114"/>
    </location>
</feature>
<evidence type="ECO:0000313" key="2">
    <source>
        <dbReference type="EMBL" id="MBC5687531.1"/>
    </source>
</evidence>
<gene>
    <name evidence="2" type="ORF">H8S37_01095</name>
</gene>
<keyword evidence="1" id="KW-0472">Membrane</keyword>
<dbReference type="RefSeq" id="WP_186874216.1">
    <property type="nucleotide sequence ID" value="NZ_JACOPF010000001.1"/>
</dbReference>
<evidence type="ECO:0000313" key="3">
    <source>
        <dbReference type="Proteomes" id="UP000652477"/>
    </source>
</evidence>
<feature type="transmembrane region" description="Helical" evidence="1">
    <location>
        <begin position="269"/>
        <end position="288"/>
    </location>
</feature>
<keyword evidence="1" id="KW-1133">Transmembrane helix</keyword>
<feature type="transmembrane region" description="Helical" evidence="1">
    <location>
        <begin position="188"/>
        <end position="209"/>
    </location>
</feature>
<feature type="transmembrane region" description="Helical" evidence="1">
    <location>
        <begin position="519"/>
        <end position="537"/>
    </location>
</feature>
<feature type="transmembrane region" description="Helical" evidence="1">
    <location>
        <begin position="34"/>
        <end position="51"/>
    </location>
</feature>
<feature type="transmembrane region" description="Helical" evidence="1">
    <location>
        <begin position="405"/>
        <end position="425"/>
    </location>
</feature>
<comment type="caution">
    <text evidence="2">The sequence shown here is derived from an EMBL/GenBank/DDBJ whole genome shotgun (WGS) entry which is preliminary data.</text>
</comment>
<reference evidence="2" key="1">
    <citation type="submission" date="2020-08" db="EMBL/GenBank/DDBJ databases">
        <title>Genome public.</title>
        <authorList>
            <person name="Liu C."/>
            <person name="Sun Q."/>
        </authorList>
    </citation>
    <scope>NUCLEOTIDE SEQUENCE</scope>
    <source>
        <strain evidence="2">NSJ-55</strain>
    </source>
</reference>
<dbReference type="InterPro" id="IPR029468">
    <property type="entry name" value="O-ag_pol_Wzy"/>
</dbReference>
<dbReference type="NCBIfam" id="TIGR04370">
    <property type="entry name" value="glyco_rpt_poly"/>
    <property type="match status" value="1"/>
</dbReference>
<dbReference type="Proteomes" id="UP000652477">
    <property type="component" value="Unassembled WGS sequence"/>
</dbReference>
<dbReference type="AlphaFoldDB" id="A0A923LG69"/>
<evidence type="ECO:0000256" key="1">
    <source>
        <dbReference type="SAM" id="Phobius"/>
    </source>
</evidence>
<sequence>MKIEKHSIYRIRYILLGILLIVSLVGFYKKNYSMNILSMTSIWLLNFVFAFENFKERMLFFWMQITIGVFLIVRPVIEAVTGQKWWDVEGIGKENFYVAVLIIFLSLLFMQLGAEGTSRILNINSIEANKVVLSKKEDSTMFRNCLQIVSMVVFYLTAVFFFIEGIEKILYVYTHSYLEYYSSFSSKLPWFISTIGAMMKYSMCIFLATRPRKRRTFFVLALFELSALPDLIVGVRGTIMLNSIFILVYYLIRDFKGDKEKWFGRFEKGIVIIGTPIALAFMTAYSFIRSGLRVLNFNIFKMIEDFFIGQGVTFEVVARGISVIDKLPKRNGRNYTFGQFIDYIVHGRIGQALFGTSALPVENSVINGTQSNSLSHNLSYVTKGKEYLEGQGWGSSYVLENYIDFGYVGVMVISLLLGALLIWMLYYIGKHLLSDTIIFISLLTIFYIPRAESTSWIMFSITLQFWVCVGCCWLGALISAKIPILQTIYIKMKLMPIEGIKVSNKKEIRFLQNKKVRRGIAIGCILALLGSFSYLYIKEKTQLHGSIEASIQTQGAEYENRRVTLSVTMEEKGNYQYQFSESFKGIEKIVQKYGEDNEYSFVTENLGEHTFYVDVKDDHGNSTTLVYHLEVKKRPVN</sequence>
<keyword evidence="3" id="KW-1185">Reference proteome</keyword>
<dbReference type="EMBL" id="JACOPF010000001">
    <property type="protein sequence ID" value="MBC5687531.1"/>
    <property type="molecule type" value="Genomic_DNA"/>
</dbReference>
<feature type="transmembrane region" description="Helical" evidence="1">
    <location>
        <begin position="12"/>
        <end position="28"/>
    </location>
</feature>
<feature type="transmembrane region" description="Helical" evidence="1">
    <location>
        <begin position="455"/>
        <end position="478"/>
    </location>
</feature>
<name>A0A923LG69_9FIRM</name>
<dbReference type="Pfam" id="PF14296">
    <property type="entry name" value="O-ag_pol_Wzy"/>
    <property type="match status" value="1"/>
</dbReference>
<feature type="transmembrane region" description="Helical" evidence="1">
    <location>
        <begin position="239"/>
        <end position="257"/>
    </location>
</feature>
<feature type="transmembrane region" description="Helical" evidence="1">
    <location>
        <begin position="432"/>
        <end position="449"/>
    </location>
</feature>
<accession>A0A923LG69</accession>
<organism evidence="2 3">
    <name type="scientific">Mediterraneibacter hominis</name>
    <dbReference type="NCBI Taxonomy" id="2763054"/>
    <lineage>
        <taxon>Bacteria</taxon>
        <taxon>Bacillati</taxon>
        <taxon>Bacillota</taxon>
        <taxon>Clostridia</taxon>
        <taxon>Lachnospirales</taxon>
        <taxon>Lachnospiraceae</taxon>
        <taxon>Mediterraneibacter</taxon>
    </lineage>
</organism>
<protein>
    <submittedName>
        <fullName evidence="2">O-antigen polysaccharide polymerase Wzy family protein</fullName>
    </submittedName>
</protein>